<sequence length="82" mass="9346">MTVSISETRQVQKCFSFNETRLKPLNYPHLSSSYHPSTETMPSTTILQKLRNLQINLAQGRTQQQLSQAEIFISTSNSSSQR</sequence>
<gene>
    <name evidence="1" type="ORF">SEV965_LOCUS19647</name>
</gene>
<reference evidence="1" key="1">
    <citation type="submission" date="2021-02" db="EMBL/GenBank/DDBJ databases">
        <authorList>
            <person name="Nowell W R."/>
        </authorList>
    </citation>
    <scope>NUCLEOTIDE SEQUENCE</scope>
</reference>
<accession>A0A814UEH2</accession>
<proteinExistence type="predicted"/>
<dbReference type="AlphaFoldDB" id="A0A814UEH2"/>
<comment type="caution">
    <text evidence="1">The sequence shown here is derived from an EMBL/GenBank/DDBJ whole genome shotgun (WGS) entry which is preliminary data.</text>
</comment>
<dbReference type="Proteomes" id="UP000663889">
    <property type="component" value="Unassembled WGS sequence"/>
</dbReference>
<protein>
    <submittedName>
        <fullName evidence="1">Uncharacterized protein</fullName>
    </submittedName>
</protein>
<dbReference type="EMBL" id="CAJNOU010001234">
    <property type="protein sequence ID" value="CAF1173484.1"/>
    <property type="molecule type" value="Genomic_DNA"/>
</dbReference>
<evidence type="ECO:0000313" key="1">
    <source>
        <dbReference type="EMBL" id="CAF1173484.1"/>
    </source>
</evidence>
<name>A0A814UEH2_9BILA</name>
<evidence type="ECO:0000313" key="2">
    <source>
        <dbReference type="Proteomes" id="UP000663889"/>
    </source>
</evidence>
<organism evidence="1 2">
    <name type="scientific">Rotaria sordida</name>
    <dbReference type="NCBI Taxonomy" id="392033"/>
    <lineage>
        <taxon>Eukaryota</taxon>
        <taxon>Metazoa</taxon>
        <taxon>Spiralia</taxon>
        <taxon>Gnathifera</taxon>
        <taxon>Rotifera</taxon>
        <taxon>Eurotatoria</taxon>
        <taxon>Bdelloidea</taxon>
        <taxon>Philodinida</taxon>
        <taxon>Philodinidae</taxon>
        <taxon>Rotaria</taxon>
    </lineage>
</organism>